<dbReference type="CDD" id="cd00801">
    <property type="entry name" value="INT_P4_C"/>
    <property type="match status" value="1"/>
</dbReference>
<dbReference type="InterPro" id="IPR011010">
    <property type="entry name" value="DNA_brk_join_enz"/>
</dbReference>
<dbReference type="Pfam" id="PF13356">
    <property type="entry name" value="Arm-DNA-bind_3"/>
    <property type="match status" value="1"/>
</dbReference>
<evidence type="ECO:0000259" key="4">
    <source>
        <dbReference type="PROSITE" id="PS51898"/>
    </source>
</evidence>
<dbReference type="EMBL" id="PGGN01000002">
    <property type="protein sequence ID" value="PSH58400.1"/>
    <property type="molecule type" value="Genomic_DNA"/>
</dbReference>
<dbReference type="Gene3D" id="1.10.443.10">
    <property type="entry name" value="Intergrase catalytic core"/>
    <property type="match status" value="1"/>
</dbReference>
<evidence type="ECO:0000313" key="6">
    <source>
        <dbReference type="Proteomes" id="UP000241158"/>
    </source>
</evidence>
<evidence type="ECO:0000256" key="3">
    <source>
        <dbReference type="ARBA" id="ARBA00023172"/>
    </source>
</evidence>
<dbReference type="InterPro" id="IPR038488">
    <property type="entry name" value="Integrase_DNA-bd_sf"/>
</dbReference>
<dbReference type="PANTHER" id="PTHR30629">
    <property type="entry name" value="PROPHAGE INTEGRASE"/>
    <property type="match status" value="1"/>
</dbReference>
<name>A0A2P7AW13_9HYPH</name>
<dbReference type="SUPFAM" id="SSF56349">
    <property type="entry name" value="DNA breaking-rejoining enzymes"/>
    <property type="match status" value="1"/>
</dbReference>
<dbReference type="Proteomes" id="UP000241158">
    <property type="component" value="Unassembled WGS sequence"/>
</dbReference>
<dbReference type="InterPro" id="IPR025166">
    <property type="entry name" value="Integrase_DNA_bind_dom"/>
</dbReference>
<organism evidence="5 6">
    <name type="scientific">Phyllobacterium endophyticum</name>
    <dbReference type="NCBI Taxonomy" id="1149773"/>
    <lineage>
        <taxon>Bacteria</taxon>
        <taxon>Pseudomonadati</taxon>
        <taxon>Pseudomonadota</taxon>
        <taxon>Alphaproteobacteria</taxon>
        <taxon>Hyphomicrobiales</taxon>
        <taxon>Phyllobacteriaceae</taxon>
        <taxon>Phyllobacterium</taxon>
    </lineage>
</organism>
<dbReference type="Gene3D" id="3.30.160.390">
    <property type="entry name" value="Integrase, DNA-binding domain"/>
    <property type="match status" value="1"/>
</dbReference>
<dbReference type="RefSeq" id="WP_106716842.1">
    <property type="nucleotide sequence ID" value="NZ_JACHXT010000001.1"/>
</dbReference>
<evidence type="ECO:0000256" key="2">
    <source>
        <dbReference type="ARBA" id="ARBA00022908"/>
    </source>
</evidence>
<comment type="similarity">
    <text evidence="1">Belongs to the 'phage' integrase family.</text>
</comment>
<protein>
    <recommendedName>
        <fullName evidence="4">Tyr recombinase domain-containing protein</fullName>
    </recommendedName>
</protein>
<dbReference type="AlphaFoldDB" id="A0A2P7AW13"/>
<proteinExistence type="inferred from homology"/>
<dbReference type="Pfam" id="PF00589">
    <property type="entry name" value="Phage_integrase"/>
    <property type="match status" value="1"/>
</dbReference>
<dbReference type="GO" id="GO:0006310">
    <property type="term" value="P:DNA recombination"/>
    <property type="evidence" value="ECO:0007669"/>
    <property type="project" value="UniProtKB-KW"/>
</dbReference>
<dbReference type="OrthoDB" id="7615137at2"/>
<dbReference type="PANTHER" id="PTHR30629:SF2">
    <property type="entry name" value="PROPHAGE INTEGRASE INTS-RELATED"/>
    <property type="match status" value="1"/>
</dbReference>
<dbReference type="GO" id="GO:0015074">
    <property type="term" value="P:DNA integration"/>
    <property type="evidence" value="ECO:0007669"/>
    <property type="project" value="UniProtKB-KW"/>
</dbReference>
<comment type="caution">
    <text evidence="5">The sequence shown here is derived from an EMBL/GenBank/DDBJ whole genome shotgun (WGS) entry which is preliminary data.</text>
</comment>
<keyword evidence="2" id="KW-0229">DNA integration</keyword>
<keyword evidence="3" id="KW-0233">DNA recombination</keyword>
<dbReference type="InterPro" id="IPR002104">
    <property type="entry name" value="Integrase_catalytic"/>
</dbReference>
<feature type="domain" description="Tyr recombinase" evidence="4">
    <location>
        <begin position="249"/>
        <end position="436"/>
    </location>
</feature>
<dbReference type="InterPro" id="IPR050808">
    <property type="entry name" value="Phage_Integrase"/>
</dbReference>
<dbReference type="GO" id="GO:0003677">
    <property type="term" value="F:DNA binding"/>
    <property type="evidence" value="ECO:0007669"/>
    <property type="project" value="InterPro"/>
</dbReference>
<evidence type="ECO:0000313" key="5">
    <source>
        <dbReference type="EMBL" id="PSH58400.1"/>
    </source>
</evidence>
<dbReference type="InterPro" id="IPR013762">
    <property type="entry name" value="Integrase-like_cat_sf"/>
</dbReference>
<keyword evidence="6" id="KW-1185">Reference proteome</keyword>
<dbReference type="PROSITE" id="PS51898">
    <property type="entry name" value="TYR_RECOMBINASE"/>
    <property type="match status" value="1"/>
</dbReference>
<evidence type="ECO:0000256" key="1">
    <source>
        <dbReference type="ARBA" id="ARBA00008857"/>
    </source>
</evidence>
<reference evidence="6" key="1">
    <citation type="submission" date="2017-11" db="EMBL/GenBank/DDBJ databases">
        <authorList>
            <person name="Kuznetsova I."/>
            <person name="Sazanova A."/>
            <person name="Chirak E."/>
            <person name="Safronova V."/>
            <person name="Willems A."/>
        </authorList>
    </citation>
    <scope>NUCLEOTIDE SEQUENCE [LARGE SCALE GENOMIC DNA]</scope>
    <source>
        <strain evidence="6">PEPV15</strain>
    </source>
</reference>
<accession>A0A2P7AW13</accession>
<sequence>MERLSQAQILAKIKDKGLTDKGIESIIADPEKRLEISDGAKQTGLYLFVYQSGERGFVHKYKPTGSKNTTKIYLGLYPTVSLDEARDAVKAANKLRNNADVSARVDPKEHRKELLRKQANKDKMLFQPMVERYLKEHASKLRSYKTISDALGLKMDKEGNWQVMPGTPVALWGKYPIDRDPMEWRTDIRSHDAKLIAEGHNAKAKNVFAYVRHFFNWLSENDILIHSPLEKVKSKSTVLPRKRVLLARRKVKGSSDDELRWLIRAADAEGYPFGPFLKMIILTASRREELATMQWEHIDREKREWFVPAEAMKNAIDHWVPLSDAAMEVLDSLPTSKGYVFTTTGDTPISGFSKMKKRLNAAMQKIATEERGEPVVIPNFWLHDLRRSASTGMQKLGVQSEVIEAVLSHKSAEKANSLKDVYQVDDYADEQEEALQAWGEAVVRLAGGGPLKPRPVSNVVLFPHAQHA</sequence>
<gene>
    <name evidence="5" type="ORF">CU100_12400</name>
</gene>